<reference evidence="2" key="2">
    <citation type="submission" date="2021-05" db="UniProtKB">
        <authorList>
            <consortium name="EnsemblPlants"/>
        </authorList>
    </citation>
    <scope>IDENTIFICATION</scope>
    <source>
        <strain evidence="2">subsp. malaccensis</strain>
    </source>
</reference>
<proteinExistence type="predicted"/>
<reference evidence="1" key="1">
    <citation type="submission" date="2021-03" db="EMBL/GenBank/DDBJ databases">
        <authorList>
            <consortium name="Genoscope - CEA"/>
            <person name="William W."/>
        </authorList>
    </citation>
    <scope>NUCLEOTIDE SEQUENCE</scope>
    <source>
        <strain evidence="1">Doubled-haploid Pahang</strain>
    </source>
</reference>
<dbReference type="EnsemblPlants" id="Ma05_t02220.1">
    <property type="protein sequence ID" value="Ma05_p02220.1"/>
    <property type="gene ID" value="Ma05_g02220"/>
</dbReference>
<name>A0A804IZX7_MUSAM</name>
<protein>
    <submittedName>
        <fullName evidence="1">(wild Malaysian banana) hypothetical protein</fullName>
    </submittedName>
</protein>
<evidence type="ECO:0000313" key="2">
    <source>
        <dbReference type="EnsemblPlants" id="Ma05_p02220.1"/>
    </source>
</evidence>
<gene>
    <name evidence="1" type="ORF">GSMUA_254490.1</name>
</gene>
<dbReference type="Gramene" id="Ma05_t02220.1">
    <property type="protein sequence ID" value="Ma05_p02220.1"/>
    <property type="gene ID" value="Ma05_g02220"/>
</dbReference>
<organism evidence="2 3">
    <name type="scientific">Musa acuminata subsp. malaccensis</name>
    <name type="common">Wild banana</name>
    <name type="synonym">Musa malaccensis</name>
    <dbReference type="NCBI Taxonomy" id="214687"/>
    <lineage>
        <taxon>Eukaryota</taxon>
        <taxon>Viridiplantae</taxon>
        <taxon>Streptophyta</taxon>
        <taxon>Embryophyta</taxon>
        <taxon>Tracheophyta</taxon>
        <taxon>Spermatophyta</taxon>
        <taxon>Magnoliopsida</taxon>
        <taxon>Liliopsida</taxon>
        <taxon>Zingiberales</taxon>
        <taxon>Musaceae</taxon>
        <taxon>Musa</taxon>
    </lineage>
</organism>
<evidence type="ECO:0000313" key="1">
    <source>
        <dbReference type="EMBL" id="CAG1837272.1"/>
    </source>
</evidence>
<keyword evidence="3" id="KW-1185">Reference proteome</keyword>
<evidence type="ECO:0000313" key="3">
    <source>
        <dbReference type="Proteomes" id="UP000012960"/>
    </source>
</evidence>
<dbReference type="InParanoid" id="A0A804IZX7"/>
<sequence>MSFLVLLRRLHRERERERAIGVSSSIMVRRLPSLMSSVDKIGSGDCLNRHRQVSATRKCTQERILRTPGRSQTHLYHLFW</sequence>
<dbReference type="EMBL" id="HG996470">
    <property type="protein sequence ID" value="CAG1837272.1"/>
    <property type="molecule type" value="Genomic_DNA"/>
</dbReference>
<accession>A0A804IZX7</accession>
<dbReference type="AlphaFoldDB" id="A0A804IZX7"/>
<dbReference type="Proteomes" id="UP000012960">
    <property type="component" value="Unplaced"/>
</dbReference>